<organism evidence="1 2">
    <name type="scientific">Zopfia rhizophila CBS 207.26</name>
    <dbReference type="NCBI Taxonomy" id="1314779"/>
    <lineage>
        <taxon>Eukaryota</taxon>
        <taxon>Fungi</taxon>
        <taxon>Dikarya</taxon>
        <taxon>Ascomycota</taxon>
        <taxon>Pezizomycotina</taxon>
        <taxon>Dothideomycetes</taxon>
        <taxon>Dothideomycetes incertae sedis</taxon>
        <taxon>Zopfiaceae</taxon>
        <taxon>Zopfia</taxon>
    </lineage>
</organism>
<dbReference type="Proteomes" id="UP000800200">
    <property type="component" value="Unassembled WGS sequence"/>
</dbReference>
<protein>
    <submittedName>
        <fullName evidence="1">Uncharacterized protein</fullName>
    </submittedName>
</protein>
<dbReference type="EMBL" id="ML994628">
    <property type="protein sequence ID" value="KAF2187048.1"/>
    <property type="molecule type" value="Genomic_DNA"/>
</dbReference>
<keyword evidence="2" id="KW-1185">Reference proteome</keyword>
<sequence>MIYLPTEILAQIPGVLERQRYLQLGDPPLAPLATLNHEWQNVVEAILWRHIKIKFSKLADLQSHMSVKPVRRQKLRRLEVFWFHLFNYELEDEEPVEVRLQAFQDGKKRFFVEVQSVWEELVSWNVDLGSGRYKAGLRRTVHLRIIRSGVQRG</sequence>
<accession>A0A6A6E940</accession>
<name>A0A6A6E940_9PEZI</name>
<dbReference type="AlphaFoldDB" id="A0A6A6E940"/>
<gene>
    <name evidence="1" type="ORF">K469DRAFT_686259</name>
</gene>
<reference evidence="1" key="1">
    <citation type="journal article" date="2020" name="Stud. Mycol.">
        <title>101 Dothideomycetes genomes: a test case for predicting lifestyles and emergence of pathogens.</title>
        <authorList>
            <person name="Haridas S."/>
            <person name="Albert R."/>
            <person name="Binder M."/>
            <person name="Bloem J."/>
            <person name="Labutti K."/>
            <person name="Salamov A."/>
            <person name="Andreopoulos B."/>
            <person name="Baker S."/>
            <person name="Barry K."/>
            <person name="Bills G."/>
            <person name="Bluhm B."/>
            <person name="Cannon C."/>
            <person name="Castanera R."/>
            <person name="Culley D."/>
            <person name="Daum C."/>
            <person name="Ezra D."/>
            <person name="Gonzalez J."/>
            <person name="Henrissat B."/>
            <person name="Kuo A."/>
            <person name="Liang C."/>
            <person name="Lipzen A."/>
            <person name="Lutzoni F."/>
            <person name="Magnuson J."/>
            <person name="Mondo S."/>
            <person name="Nolan M."/>
            <person name="Ohm R."/>
            <person name="Pangilinan J."/>
            <person name="Park H.-J."/>
            <person name="Ramirez L."/>
            <person name="Alfaro M."/>
            <person name="Sun H."/>
            <person name="Tritt A."/>
            <person name="Yoshinaga Y."/>
            <person name="Zwiers L.-H."/>
            <person name="Turgeon B."/>
            <person name="Goodwin S."/>
            <person name="Spatafora J."/>
            <person name="Crous P."/>
            <person name="Grigoriev I."/>
        </authorList>
    </citation>
    <scope>NUCLEOTIDE SEQUENCE</scope>
    <source>
        <strain evidence="1">CBS 207.26</strain>
    </source>
</reference>
<evidence type="ECO:0000313" key="2">
    <source>
        <dbReference type="Proteomes" id="UP000800200"/>
    </source>
</evidence>
<proteinExistence type="predicted"/>
<evidence type="ECO:0000313" key="1">
    <source>
        <dbReference type="EMBL" id="KAF2187048.1"/>
    </source>
</evidence>